<dbReference type="SUPFAM" id="SSF82649">
    <property type="entry name" value="SufE/NifU"/>
    <property type="match status" value="1"/>
</dbReference>
<dbReference type="AlphaFoldDB" id="A0A4R6MGU8"/>
<dbReference type="PANTHER" id="PTHR43597">
    <property type="entry name" value="SULFUR ACCEPTOR PROTEIN CSDE"/>
    <property type="match status" value="1"/>
</dbReference>
<proteinExistence type="inferred from homology"/>
<evidence type="ECO:0000256" key="1">
    <source>
        <dbReference type="ARBA" id="ARBA00010282"/>
    </source>
</evidence>
<dbReference type="Gene3D" id="3.90.1010.10">
    <property type="match status" value="1"/>
</dbReference>
<comment type="caution">
    <text evidence="3">The sequence shown here is derived from an EMBL/GenBank/DDBJ whole genome shotgun (WGS) entry which is preliminary data.</text>
</comment>
<accession>A0A4R6MGU8</accession>
<dbReference type="PANTHER" id="PTHR43597:SF5">
    <property type="entry name" value="SUFE-LIKE PROTEIN 2, CHLOROPLASTIC"/>
    <property type="match status" value="1"/>
</dbReference>
<dbReference type="RefSeq" id="WP_133502243.1">
    <property type="nucleotide sequence ID" value="NZ_SNXC01000009.1"/>
</dbReference>
<dbReference type="Pfam" id="PF02657">
    <property type="entry name" value="SufE"/>
    <property type="match status" value="1"/>
</dbReference>
<dbReference type="InterPro" id="IPR003808">
    <property type="entry name" value="Fe-S_metab-assoc_dom"/>
</dbReference>
<reference evidence="3 4" key="1">
    <citation type="submission" date="2019-03" db="EMBL/GenBank/DDBJ databases">
        <title>Genomic Encyclopedia of Type Strains, Phase III (KMG-III): the genomes of soil and plant-associated and newly described type strains.</title>
        <authorList>
            <person name="Whitman W."/>
        </authorList>
    </citation>
    <scope>NUCLEOTIDE SEQUENCE [LARGE SCALE GENOMIC DNA]</scope>
    <source>
        <strain evidence="3 4">CECT 7378</strain>
    </source>
</reference>
<protein>
    <submittedName>
        <fullName evidence="3">Cysteine desulfuration protein SufE</fullName>
    </submittedName>
</protein>
<dbReference type="Proteomes" id="UP000294656">
    <property type="component" value="Unassembled WGS sequence"/>
</dbReference>
<organism evidence="3 4">
    <name type="scientific">Marinomonas balearica</name>
    <dbReference type="NCBI Taxonomy" id="491947"/>
    <lineage>
        <taxon>Bacteria</taxon>
        <taxon>Pseudomonadati</taxon>
        <taxon>Pseudomonadota</taxon>
        <taxon>Gammaproteobacteria</taxon>
        <taxon>Oceanospirillales</taxon>
        <taxon>Oceanospirillaceae</taxon>
        <taxon>Marinomonas</taxon>
    </lineage>
</organism>
<sequence>MSLPSTEDIIDDLSFFDDWEERYKYIIDLGKSLPKFEEEWRTSERLVKGCQSSVWIQPGNEMDSQYGEVLTFSVDSDAVIVRGLLGLVLAAYDHKTAKQILEFDIDGYFGAVDLERHLSPTRGNGLRSIVMRIKAIASASV</sequence>
<evidence type="ECO:0000313" key="3">
    <source>
        <dbReference type="EMBL" id="TDO99379.1"/>
    </source>
</evidence>
<dbReference type="OrthoDB" id="9799320at2"/>
<dbReference type="EMBL" id="SNXC01000009">
    <property type="protein sequence ID" value="TDO99379.1"/>
    <property type="molecule type" value="Genomic_DNA"/>
</dbReference>
<evidence type="ECO:0000313" key="4">
    <source>
        <dbReference type="Proteomes" id="UP000294656"/>
    </source>
</evidence>
<evidence type="ECO:0000259" key="2">
    <source>
        <dbReference type="Pfam" id="PF02657"/>
    </source>
</evidence>
<name>A0A4R6MGU8_9GAMM</name>
<comment type="similarity">
    <text evidence="1">Belongs to the SufE family.</text>
</comment>
<feature type="domain" description="Fe-S metabolism associated" evidence="2">
    <location>
        <begin position="11"/>
        <end position="135"/>
    </location>
</feature>
<gene>
    <name evidence="3" type="ORF">DFP79_0360</name>
</gene>
<keyword evidence="4" id="KW-1185">Reference proteome</keyword>